<feature type="transmembrane region" description="Helical" evidence="8">
    <location>
        <begin position="278"/>
        <end position="298"/>
    </location>
</feature>
<dbReference type="GO" id="GO:0016413">
    <property type="term" value="F:O-acetyltransferase activity"/>
    <property type="evidence" value="ECO:0007669"/>
    <property type="project" value="TreeGrafter"/>
</dbReference>
<gene>
    <name evidence="10" type="ORF">DLJ61_06415</name>
</gene>
<evidence type="ECO:0000256" key="4">
    <source>
        <dbReference type="ARBA" id="ARBA00022692"/>
    </source>
</evidence>
<feature type="transmembrane region" description="Helical" evidence="8">
    <location>
        <begin position="84"/>
        <end position="101"/>
    </location>
</feature>
<comment type="subcellular location">
    <subcellularLocation>
        <location evidence="1">Cell membrane</location>
        <topology evidence="1">Multi-pass membrane protein</topology>
    </subcellularLocation>
</comment>
<keyword evidence="10" id="KW-0012">Acyltransferase</keyword>
<evidence type="ECO:0000256" key="7">
    <source>
        <dbReference type="SAM" id="MobiDB-lite"/>
    </source>
</evidence>
<reference evidence="10 11" key="1">
    <citation type="submission" date="2018-05" db="EMBL/GenBank/DDBJ databases">
        <title>Complete genome sequence of Gordonia terrae NRRL B-16283.</title>
        <authorList>
            <person name="Garlena R.A."/>
            <person name="Russell D.A."/>
            <person name="Hatfull G.F."/>
        </authorList>
    </citation>
    <scope>NUCLEOTIDE SEQUENCE [LARGE SCALE GENOMIC DNA]</scope>
    <source>
        <strain evidence="10 11">NRRL B-16283</strain>
    </source>
</reference>
<dbReference type="Pfam" id="PF01757">
    <property type="entry name" value="Acyl_transf_3"/>
    <property type="match status" value="1"/>
</dbReference>
<proteinExistence type="inferred from homology"/>
<feature type="region of interest" description="Disordered" evidence="7">
    <location>
        <begin position="320"/>
        <end position="350"/>
    </location>
</feature>
<feature type="domain" description="Acyltransferase 3" evidence="9">
    <location>
        <begin position="8"/>
        <end position="296"/>
    </location>
</feature>
<evidence type="ECO:0000256" key="6">
    <source>
        <dbReference type="ARBA" id="ARBA00023136"/>
    </source>
</evidence>
<organism evidence="10 11">
    <name type="scientific">Gordonia terrae</name>
    <dbReference type="NCBI Taxonomy" id="2055"/>
    <lineage>
        <taxon>Bacteria</taxon>
        <taxon>Bacillati</taxon>
        <taxon>Actinomycetota</taxon>
        <taxon>Actinomycetes</taxon>
        <taxon>Mycobacteriales</taxon>
        <taxon>Gordoniaceae</taxon>
        <taxon>Gordonia</taxon>
    </lineage>
</organism>
<dbReference type="RefSeq" id="WP_004022702.1">
    <property type="nucleotide sequence ID" value="NZ_CP136138.1"/>
</dbReference>
<dbReference type="InterPro" id="IPR002656">
    <property type="entry name" value="Acyl_transf_3_dom"/>
</dbReference>
<dbReference type="GO" id="GO:0009246">
    <property type="term" value="P:enterobacterial common antigen biosynthetic process"/>
    <property type="evidence" value="ECO:0007669"/>
    <property type="project" value="TreeGrafter"/>
</dbReference>
<evidence type="ECO:0000313" key="10">
    <source>
        <dbReference type="EMBL" id="AWO83217.1"/>
    </source>
</evidence>
<evidence type="ECO:0000256" key="8">
    <source>
        <dbReference type="SAM" id="Phobius"/>
    </source>
</evidence>
<dbReference type="EMBL" id="CP029604">
    <property type="protein sequence ID" value="AWO83217.1"/>
    <property type="molecule type" value="Genomic_DNA"/>
</dbReference>
<feature type="transmembrane region" description="Helical" evidence="8">
    <location>
        <begin position="12"/>
        <end position="34"/>
    </location>
</feature>
<evidence type="ECO:0000256" key="3">
    <source>
        <dbReference type="ARBA" id="ARBA00022475"/>
    </source>
</evidence>
<keyword evidence="4 8" id="KW-0812">Transmembrane</keyword>
<evidence type="ECO:0000256" key="1">
    <source>
        <dbReference type="ARBA" id="ARBA00004651"/>
    </source>
</evidence>
<keyword evidence="6 8" id="KW-0472">Membrane</keyword>
<keyword evidence="3" id="KW-1003">Cell membrane</keyword>
<evidence type="ECO:0000256" key="5">
    <source>
        <dbReference type="ARBA" id="ARBA00022989"/>
    </source>
</evidence>
<feature type="transmembrane region" description="Helical" evidence="8">
    <location>
        <begin position="215"/>
        <end position="232"/>
    </location>
</feature>
<feature type="transmembrane region" description="Helical" evidence="8">
    <location>
        <begin position="117"/>
        <end position="134"/>
    </location>
</feature>
<protein>
    <submittedName>
        <fullName evidence="10">Acyltransferase</fullName>
    </submittedName>
</protein>
<dbReference type="Proteomes" id="UP000247118">
    <property type="component" value="Chromosome"/>
</dbReference>
<feature type="transmembrane region" description="Helical" evidence="8">
    <location>
        <begin position="252"/>
        <end position="272"/>
    </location>
</feature>
<keyword evidence="5 8" id="KW-1133">Transmembrane helix</keyword>
<dbReference type="AlphaFoldDB" id="A0AAD0KBA3"/>
<dbReference type="GO" id="GO:0005886">
    <property type="term" value="C:plasma membrane"/>
    <property type="evidence" value="ECO:0007669"/>
    <property type="project" value="UniProtKB-SubCell"/>
</dbReference>
<dbReference type="KEGG" id="gta:BCM27_06360"/>
<evidence type="ECO:0000313" key="11">
    <source>
        <dbReference type="Proteomes" id="UP000247118"/>
    </source>
</evidence>
<dbReference type="PANTHER" id="PTHR40074:SF2">
    <property type="entry name" value="O-ACETYLTRANSFERASE WECH"/>
    <property type="match status" value="1"/>
</dbReference>
<accession>A0AAD0KBA3</accession>
<name>A0AAD0KBA3_9ACTN</name>
<comment type="similarity">
    <text evidence="2">Belongs to the acyltransferase 3 family.</text>
</comment>
<sequence>MVKTQRFEWMDTLRGIAMLLVVVLHAGLALHYYADSYPRIIEIFNLAFQPFRMPTLMFLSGMLLTRSLSKNAPVYFAGKGRKLLWPYLVWTVIILAVQGDIDGHTLSRALYDPVETHLWYLWFLLIFYTIAWLIKPIPFWIPGLIALAVSQFIIDELRLPKMAFLFAFFMFGKVYSDHAERLSVFNRGRYLVPVFAIGAIASGFSIAHWEVLYEPTYVLPVACGLFLAICLVPRIPRSRTRECLEYLGRNSLILYIVHLVAIKSVGTVLGGHGMTNPWLLFPVLLAVGVGTSVAFMLLRDRFRAVGWLFELPSRGAKGLSRAEDTRRREVEYPRRLAATDDSHDGRGGPN</sequence>
<feature type="transmembrane region" description="Helical" evidence="8">
    <location>
        <begin position="188"/>
        <end position="209"/>
    </location>
</feature>
<feature type="transmembrane region" description="Helical" evidence="8">
    <location>
        <begin position="46"/>
        <end position="64"/>
    </location>
</feature>
<dbReference type="PANTHER" id="PTHR40074">
    <property type="entry name" value="O-ACETYLTRANSFERASE WECH"/>
    <property type="match status" value="1"/>
</dbReference>
<keyword evidence="10" id="KW-0808">Transferase</keyword>
<evidence type="ECO:0000259" key="9">
    <source>
        <dbReference type="Pfam" id="PF01757"/>
    </source>
</evidence>
<evidence type="ECO:0000256" key="2">
    <source>
        <dbReference type="ARBA" id="ARBA00007400"/>
    </source>
</evidence>